<comment type="pathway">
    <text evidence="1">Carbohydrate degradation; pentose phosphate pathway.</text>
</comment>
<dbReference type="Gene3D" id="3.40.50.1360">
    <property type="match status" value="1"/>
</dbReference>
<dbReference type="AlphaFoldDB" id="A0A9Q0FHH1"/>
<evidence type="ECO:0000256" key="2">
    <source>
        <dbReference type="SAM" id="MobiDB-lite"/>
    </source>
</evidence>
<reference evidence="5" key="1">
    <citation type="submission" date="2022-02" db="EMBL/GenBank/DDBJ databases">
        <authorList>
            <person name="Henning P.M."/>
            <person name="McCubbin A.G."/>
            <person name="Shore J.S."/>
        </authorList>
    </citation>
    <scope>NUCLEOTIDE SEQUENCE</scope>
    <source>
        <strain evidence="5">F60SS</strain>
        <tissue evidence="5">Leaves</tissue>
    </source>
</reference>
<accession>A0A9Q0FHH1</accession>
<dbReference type="PANTHER" id="PTHR11054">
    <property type="entry name" value="6-PHOSPHOGLUCONOLACTONASE"/>
    <property type="match status" value="1"/>
</dbReference>
<organism evidence="5 6">
    <name type="scientific">Turnera subulata</name>
    <dbReference type="NCBI Taxonomy" id="218843"/>
    <lineage>
        <taxon>Eukaryota</taxon>
        <taxon>Viridiplantae</taxon>
        <taxon>Streptophyta</taxon>
        <taxon>Embryophyta</taxon>
        <taxon>Tracheophyta</taxon>
        <taxon>Spermatophyta</taxon>
        <taxon>Magnoliopsida</taxon>
        <taxon>eudicotyledons</taxon>
        <taxon>Gunneridae</taxon>
        <taxon>Pentapetalae</taxon>
        <taxon>rosids</taxon>
        <taxon>fabids</taxon>
        <taxon>Malpighiales</taxon>
        <taxon>Passifloraceae</taxon>
        <taxon>Turnera</taxon>
    </lineage>
</organism>
<comment type="caution">
    <text evidence="5">The sequence shown here is derived from an EMBL/GenBank/DDBJ whole genome shotgun (WGS) entry which is preliminary data.</text>
</comment>
<name>A0A9Q0FHH1_9ROSI</name>
<sequence>MAGNRVYEVYETVEKLQEELAKYISTLSKKFIAKKGVFTVVLSGGYLIDHLCKLVEAPYVNEIDWSKWYIFWVDERAVGWECADSNYKLANEGFLSKFSIPAALDLLLLLQVPLSTRFIKYRVIPELSSLDLSAPMADTSKLVIDLRDDESEYVPSEEASLGSLVARTYVVGKVYSDRKITPNQMRQQLKDIWYIKGDFKVIPKPNNIFLLGFEMEEDKKHVLKGSPWLVSNLHLCLKPWTQEMILSWQGFIRARFEFEVAKPLRPDIHGIDKNGKEIWIKFKYERLGSVDGDDNKKEPTSTNQDDGDHDISVPRDLSLAPPQVPNSDDGKNENSIVRVPCKCMATKTPTISPIHEAAKEKHAEIVNTMAAIVEELDAQTPVQASASKPSWKELARTTKVYHRATAEELVRDYEMSQWAKEDEAAREEDSGDVRFLSDSPPAAFNFVLIAVAVSKSRKRNRANTVSKLTLWPENRGNPGSLEDSFTFSEGPRVRLFGFNDLRIWREILEVFGEEYQFQWSARVLGRSATPKFTAQAQA</sequence>
<evidence type="ECO:0000259" key="4">
    <source>
        <dbReference type="Pfam" id="PF14111"/>
    </source>
</evidence>
<dbReference type="Pfam" id="PF01182">
    <property type="entry name" value="Glucosamine_iso"/>
    <property type="match status" value="1"/>
</dbReference>
<dbReference type="Pfam" id="PF14111">
    <property type="entry name" value="DUF4283"/>
    <property type="match status" value="1"/>
</dbReference>
<evidence type="ECO:0000259" key="3">
    <source>
        <dbReference type="Pfam" id="PF01182"/>
    </source>
</evidence>
<gene>
    <name evidence="5" type="ORF">Tsubulata_037608</name>
</gene>
<dbReference type="EMBL" id="JAKUCV010005352">
    <property type="protein sequence ID" value="KAJ4831477.1"/>
    <property type="molecule type" value="Genomic_DNA"/>
</dbReference>
<dbReference type="PANTHER" id="PTHR11054:SF16">
    <property type="entry name" value="6-PHOSPHOGLUCONOLACTONASE 5-RELATED"/>
    <property type="match status" value="1"/>
</dbReference>
<feature type="region of interest" description="Disordered" evidence="2">
    <location>
        <begin position="291"/>
        <end position="335"/>
    </location>
</feature>
<reference evidence="5" key="2">
    <citation type="journal article" date="2023" name="Plants (Basel)">
        <title>Annotation of the Turnera subulata (Passifloraceae) Draft Genome Reveals the S-Locus Evolved after the Divergence of Turneroideae from Passifloroideae in a Stepwise Manner.</title>
        <authorList>
            <person name="Henning P.M."/>
            <person name="Roalson E.H."/>
            <person name="Mir W."/>
            <person name="McCubbin A.G."/>
            <person name="Shore J.S."/>
        </authorList>
    </citation>
    <scope>NUCLEOTIDE SEQUENCE</scope>
    <source>
        <strain evidence="5">F60SS</strain>
    </source>
</reference>
<dbReference type="OrthoDB" id="1166622at2759"/>
<dbReference type="InterPro" id="IPR039104">
    <property type="entry name" value="6PGL"/>
</dbReference>
<dbReference type="InterPro" id="IPR006148">
    <property type="entry name" value="Glc/Gal-6P_isomerase"/>
</dbReference>
<keyword evidence="6" id="KW-1185">Reference proteome</keyword>
<dbReference type="Proteomes" id="UP001141552">
    <property type="component" value="Unassembled WGS sequence"/>
</dbReference>
<feature type="domain" description="DUF4283" evidence="4">
    <location>
        <begin position="168"/>
        <end position="244"/>
    </location>
</feature>
<proteinExistence type="predicted"/>
<evidence type="ECO:0008006" key="7">
    <source>
        <dbReference type="Google" id="ProtNLM"/>
    </source>
</evidence>
<dbReference type="InterPro" id="IPR037171">
    <property type="entry name" value="NagB/RpiA_transferase-like"/>
</dbReference>
<dbReference type="SUPFAM" id="SSF100950">
    <property type="entry name" value="NagB/RpiA/CoA transferase-like"/>
    <property type="match status" value="1"/>
</dbReference>
<evidence type="ECO:0000313" key="5">
    <source>
        <dbReference type="EMBL" id="KAJ4831477.1"/>
    </source>
</evidence>
<evidence type="ECO:0000313" key="6">
    <source>
        <dbReference type="Proteomes" id="UP001141552"/>
    </source>
</evidence>
<dbReference type="InterPro" id="IPR025558">
    <property type="entry name" value="DUF4283"/>
</dbReference>
<dbReference type="GO" id="GO:0005975">
    <property type="term" value="P:carbohydrate metabolic process"/>
    <property type="evidence" value="ECO:0007669"/>
    <property type="project" value="InterPro"/>
</dbReference>
<protein>
    <recommendedName>
        <fullName evidence="7">DUF4283 domain-containing protein</fullName>
    </recommendedName>
</protein>
<feature type="domain" description="Glucosamine/galactosamine-6-phosphate isomerase" evidence="3">
    <location>
        <begin position="13"/>
        <end position="103"/>
    </location>
</feature>
<evidence type="ECO:0000256" key="1">
    <source>
        <dbReference type="ARBA" id="ARBA00004959"/>
    </source>
</evidence>